<dbReference type="CTD" id="5535"/>
<dbReference type="InterPro" id="IPR002048">
    <property type="entry name" value="EF_hand_dom"/>
</dbReference>
<evidence type="ECO:0000313" key="8">
    <source>
        <dbReference type="Proteomes" id="UP000081671"/>
    </source>
</evidence>
<evidence type="ECO:0000256" key="3">
    <source>
        <dbReference type="ARBA" id="ARBA00022737"/>
    </source>
</evidence>
<dbReference type="CDD" id="cd00051">
    <property type="entry name" value="EFh"/>
    <property type="match status" value="1"/>
</dbReference>
<evidence type="ECO:0000313" key="9">
    <source>
        <dbReference type="RefSeq" id="XP_012878729.1"/>
    </source>
</evidence>
<gene>
    <name evidence="9" type="primary">Ppp3r2</name>
</gene>
<dbReference type="Proteomes" id="UP000081671">
    <property type="component" value="Unplaced"/>
</dbReference>
<dbReference type="FunFam" id="1.10.238.10:FF:000047">
    <property type="entry name" value="Calcineurin subunit B type 1"/>
    <property type="match status" value="1"/>
</dbReference>
<dbReference type="SUPFAM" id="SSF47473">
    <property type="entry name" value="EF-hand"/>
    <property type="match status" value="1"/>
</dbReference>
<organism evidence="8 9">
    <name type="scientific">Dipodomys ordii</name>
    <name type="common">Ord's kangaroo rat</name>
    <dbReference type="NCBI Taxonomy" id="10020"/>
    <lineage>
        <taxon>Eukaryota</taxon>
        <taxon>Metazoa</taxon>
        <taxon>Chordata</taxon>
        <taxon>Craniata</taxon>
        <taxon>Vertebrata</taxon>
        <taxon>Euteleostomi</taxon>
        <taxon>Mammalia</taxon>
        <taxon>Eutheria</taxon>
        <taxon>Euarchontoglires</taxon>
        <taxon>Glires</taxon>
        <taxon>Rodentia</taxon>
        <taxon>Castorimorpha</taxon>
        <taxon>Heteromyidae</taxon>
        <taxon>Dipodomyinae</taxon>
        <taxon>Dipodomys</taxon>
    </lineage>
</organism>
<dbReference type="PROSITE" id="PS00018">
    <property type="entry name" value="EF_HAND_1"/>
    <property type="match status" value="4"/>
</dbReference>
<feature type="domain" description="EF-hand" evidence="7">
    <location>
        <begin position="87"/>
        <end position="122"/>
    </location>
</feature>
<name>A0A1S3FRR9_DIPOR</name>
<feature type="domain" description="EF-hand" evidence="7">
    <location>
        <begin position="18"/>
        <end position="53"/>
    </location>
</feature>
<evidence type="ECO:0000259" key="7">
    <source>
        <dbReference type="PROSITE" id="PS50222"/>
    </source>
</evidence>
<dbReference type="Pfam" id="PF13499">
    <property type="entry name" value="EF-hand_7"/>
    <property type="match status" value="2"/>
</dbReference>
<accession>A0A1S3FRR9</accession>
<evidence type="ECO:0000256" key="2">
    <source>
        <dbReference type="ARBA" id="ARBA00022723"/>
    </source>
</evidence>
<keyword evidence="1" id="KW-0449">Lipoprotein</keyword>
<comment type="function">
    <text evidence="5">Regulatory subunit of calcineurin, a calcium-dependent, calmodulin stimulated protein phosphatase. Confers calcium sensitivity.</text>
</comment>
<dbReference type="FunCoup" id="A0A1S3FRR9">
    <property type="interactions" value="753"/>
</dbReference>
<dbReference type="AlphaFoldDB" id="A0A1S3FRR9"/>
<dbReference type="RefSeq" id="XP_012878729.1">
    <property type="nucleotide sequence ID" value="XM_013023275.1"/>
</dbReference>
<keyword evidence="1" id="KW-0519">Myristate</keyword>
<evidence type="ECO:0000256" key="1">
    <source>
        <dbReference type="ARBA" id="ARBA00022707"/>
    </source>
</evidence>
<dbReference type="GO" id="GO:0005509">
    <property type="term" value="F:calcium ion binding"/>
    <property type="evidence" value="ECO:0007669"/>
    <property type="project" value="InterPro"/>
</dbReference>
<protein>
    <submittedName>
        <fullName evidence="9">Calcineurin subunit B type 2</fullName>
    </submittedName>
</protein>
<evidence type="ECO:0000256" key="4">
    <source>
        <dbReference type="ARBA" id="ARBA00022837"/>
    </source>
</evidence>
<dbReference type="InterPro" id="IPR011992">
    <property type="entry name" value="EF-hand-dom_pair"/>
</dbReference>
<feature type="domain" description="EF-hand" evidence="7">
    <location>
        <begin position="55"/>
        <end position="85"/>
    </location>
</feature>
<dbReference type="PROSITE" id="PS50222">
    <property type="entry name" value="EF_HAND_2"/>
    <property type="match status" value="4"/>
</dbReference>
<dbReference type="PANTHER" id="PTHR45942">
    <property type="entry name" value="PROTEIN PHOSPATASE 3 REGULATORY SUBUNIT B ALPHA ISOFORM TYPE 1"/>
    <property type="match status" value="1"/>
</dbReference>
<comment type="similarity">
    <text evidence="6">Belongs to the calcineurin regulatory subunit family.</text>
</comment>
<dbReference type="SMART" id="SM00054">
    <property type="entry name" value="EFh"/>
    <property type="match status" value="4"/>
</dbReference>
<evidence type="ECO:0000256" key="6">
    <source>
        <dbReference type="ARBA" id="ARBA00023774"/>
    </source>
</evidence>
<dbReference type="InterPro" id="IPR018247">
    <property type="entry name" value="EF_Hand_1_Ca_BS"/>
</dbReference>
<evidence type="ECO:0000256" key="5">
    <source>
        <dbReference type="ARBA" id="ARBA00023754"/>
    </source>
</evidence>
<feature type="domain" description="EF-hand" evidence="7">
    <location>
        <begin position="128"/>
        <end position="163"/>
    </location>
</feature>
<sequence length="170" mass="19471">MGNEASYPSEMCSHFDQDELRRLGKRFKKIDLDKSGALSVEEFLSLPQLKQNPLVKRVVEIFDVDGNGVVDFREFIMGASQFSVKGAEEEKLRFAFRIYDIDNDGFISNGELFQVLKMMVGDNLKDWQLQQLVDKTIIVLDKDGDGRISFEEFCNVVRGLEVHKKLVVMV</sequence>
<dbReference type="InParanoid" id="A0A1S3FRR9"/>
<dbReference type="KEGG" id="dord:105990787"/>
<keyword evidence="8" id="KW-1185">Reference proteome</keyword>
<dbReference type="GeneID" id="105990787"/>
<keyword evidence="2" id="KW-0479">Metal-binding</keyword>
<proteinExistence type="inferred from homology"/>
<reference evidence="9" key="1">
    <citation type="submission" date="2025-08" db="UniProtKB">
        <authorList>
            <consortium name="RefSeq"/>
        </authorList>
    </citation>
    <scope>IDENTIFICATION</scope>
    <source>
        <tissue evidence="9">Kidney</tissue>
    </source>
</reference>
<dbReference type="Gene3D" id="1.10.238.10">
    <property type="entry name" value="EF-hand"/>
    <property type="match status" value="1"/>
</dbReference>
<dbReference type="OrthoDB" id="191686at2759"/>
<keyword evidence="4" id="KW-0106">Calcium</keyword>
<keyword evidence="3" id="KW-0677">Repeat</keyword>